<dbReference type="Gene3D" id="3.40.30.10">
    <property type="entry name" value="Glutaredoxin"/>
    <property type="match status" value="1"/>
</dbReference>
<dbReference type="InParanoid" id="A0A165CKM2"/>
<name>A0A165CKM2_9BASI</name>
<dbReference type="PANTHER" id="PTHR42801:SF4">
    <property type="entry name" value="AHPC_TSA FAMILY PROTEIN"/>
    <property type="match status" value="1"/>
</dbReference>
<dbReference type="InterPro" id="IPR036249">
    <property type="entry name" value="Thioredoxin-like_sf"/>
</dbReference>
<evidence type="ECO:0000256" key="7">
    <source>
        <dbReference type="ARBA" id="ARBA00023284"/>
    </source>
</evidence>
<evidence type="ECO:0000256" key="10">
    <source>
        <dbReference type="ARBA" id="ARBA00049091"/>
    </source>
</evidence>
<evidence type="ECO:0000313" key="13">
    <source>
        <dbReference type="EMBL" id="KZT50968.1"/>
    </source>
</evidence>
<dbReference type="PIRSF" id="PIRSF000239">
    <property type="entry name" value="AHPC"/>
    <property type="match status" value="1"/>
</dbReference>
<dbReference type="AlphaFoldDB" id="A0A165CKM2"/>
<comment type="catalytic activity">
    <reaction evidence="10">
        <text>a hydroperoxide + [thioredoxin]-dithiol = an alcohol + [thioredoxin]-disulfide + H2O</text>
        <dbReference type="Rhea" id="RHEA:62620"/>
        <dbReference type="Rhea" id="RHEA-COMP:10698"/>
        <dbReference type="Rhea" id="RHEA-COMP:10700"/>
        <dbReference type="ChEBI" id="CHEBI:15377"/>
        <dbReference type="ChEBI" id="CHEBI:29950"/>
        <dbReference type="ChEBI" id="CHEBI:30879"/>
        <dbReference type="ChEBI" id="CHEBI:35924"/>
        <dbReference type="ChEBI" id="CHEBI:50058"/>
        <dbReference type="EC" id="1.11.1.24"/>
    </reaction>
</comment>
<keyword evidence="14" id="KW-1185">Reference proteome</keyword>
<dbReference type="InterPro" id="IPR000866">
    <property type="entry name" value="AhpC/TSA"/>
</dbReference>
<dbReference type="OrthoDB" id="338622at2759"/>
<dbReference type="InterPro" id="IPR024706">
    <property type="entry name" value="Peroxiredoxin_AhpC-typ"/>
</dbReference>
<dbReference type="InterPro" id="IPR013766">
    <property type="entry name" value="Thioredoxin_domain"/>
</dbReference>
<dbReference type="InterPro" id="IPR050924">
    <property type="entry name" value="Peroxiredoxin_BCP/PrxQ"/>
</dbReference>
<feature type="active site" description="Cysteine sulfenic acid (-SOH) intermediate; for peroxidase activity" evidence="11">
    <location>
        <position position="49"/>
    </location>
</feature>
<evidence type="ECO:0000256" key="3">
    <source>
        <dbReference type="ARBA" id="ARBA00022559"/>
    </source>
</evidence>
<dbReference type="PANTHER" id="PTHR42801">
    <property type="entry name" value="THIOREDOXIN-DEPENDENT PEROXIDE REDUCTASE"/>
    <property type="match status" value="1"/>
</dbReference>
<dbReference type="CDD" id="cd03017">
    <property type="entry name" value="PRX_BCP"/>
    <property type="match status" value="1"/>
</dbReference>
<evidence type="ECO:0000256" key="9">
    <source>
        <dbReference type="ARBA" id="ARBA00038489"/>
    </source>
</evidence>
<comment type="subunit">
    <text evidence="1">Monomer.</text>
</comment>
<dbReference type="PROSITE" id="PS51352">
    <property type="entry name" value="THIOREDOXIN_2"/>
    <property type="match status" value="1"/>
</dbReference>
<evidence type="ECO:0000256" key="4">
    <source>
        <dbReference type="ARBA" id="ARBA00022862"/>
    </source>
</evidence>
<evidence type="ECO:0000256" key="6">
    <source>
        <dbReference type="ARBA" id="ARBA00023157"/>
    </source>
</evidence>
<evidence type="ECO:0000256" key="2">
    <source>
        <dbReference type="ARBA" id="ARBA00013017"/>
    </source>
</evidence>
<keyword evidence="5" id="KW-0560">Oxidoreductase</keyword>
<evidence type="ECO:0000259" key="12">
    <source>
        <dbReference type="PROSITE" id="PS51352"/>
    </source>
</evidence>
<dbReference type="EMBL" id="KV424133">
    <property type="protein sequence ID" value="KZT50968.1"/>
    <property type="molecule type" value="Genomic_DNA"/>
</dbReference>
<feature type="domain" description="Thioredoxin" evidence="12">
    <location>
        <begin position="7"/>
        <end position="154"/>
    </location>
</feature>
<dbReference type="SUPFAM" id="SSF52833">
    <property type="entry name" value="Thioredoxin-like"/>
    <property type="match status" value="1"/>
</dbReference>
<organism evidence="13 14">
    <name type="scientific">Calocera cornea HHB12733</name>
    <dbReference type="NCBI Taxonomy" id="1353952"/>
    <lineage>
        <taxon>Eukaryota</taxon>
        <taxon>Fungi</taxon>
        <taxon>Dikarya</taxon>
        <taxon>Basidiomycota</taxon>
        <taxon>Agaricomycotina</taxon>
        <taxon>Dacrymycetes</taxon>
        <taxon>Dacrymycetales</taxon>
        <taxon>Dacrymycetaceae</taxon>
        <taxon>Calocera</taxon>
    </lineage>
</organism>
<accession>A0A165CKM2</accession>
<dbReference type="EC" id="1.11.1.24" evidence="2"/>
<reference evidence="13 14" key="1">
    <citation type="journal article" date="2016" name="Mol. Biol. Evol.">
        <title>Comparative Genomics of Early-Diverging Mushroom-Forming Fungi Provides Insights into the Origins of Lignocellulose Decay Capabilities.</title>
        <authorList>
            <person name="Nagy L.G."/>
            <person name="Riley R."/>
            <person name="Tritt A."/>
            <person name="Adam C."/>
            <person name="Daum C."/>
            <person name="Floudas D."/>
            <person name="Sun H."/>
            <person name="Yadav J.S."/>
            <person name="Pangilinan J."/>
            <person name="Larsson K.H."/>
            <person name="Matsuura K."/>
            <person name="Barry K."/>
            <person name="Labutti K."/>
            <person name="Kuo R."/>
            <person name="Ohm R.A."/>
            <person name="Bhattacharya S.S."/>
            <person name="Shirouzu T."/>
            <person name="Yoshinaga Y."/>
            <person name="Martin F.M."/>
            <person name="Grigoriev I.V."/>
            <person name="Hibbett D.S."/>
        </authorList>
    </citation>
    <scope>NUCLEOTIDE SEQUENCE [LARGE SCALE GENOMIC DNA]</scope>
    <source>
        <strain evidence="13 14">HHB12733</strain>
    </source>
</reference>
<dbReference type="GO" id="GO:0045454">
    <property type="term" value="P:cell redox homeostasis"/>
    <property type="evidence" value="ECO:0007669"/>
    <property type="project" value="TreeGrafter"/>
</dbReference>
<keyword evidence="4" id="KW-0049">Antioxidant</keyword>
<evidence type="ECO:0000313" key="14">
    <source>
        <dbReference type="Proteomes" id="UP000076842"/>
    </source>
</evidence>
<evidence type="ECO:0000256" key="8">
    <source>
        <dbReference type="ARBA" id="ARBA00032824"/>
    </source>
</evidence>
<keyword evidence="3" id="KW-0575">Peroxidase</keyword>
<gene>
    <name evidence="13" type="ORF">CALCODRAFT_504109</name>
</gene>
<comment type="similarity">
    <text evidence="9">Belongs to the peroxiredoxin family. BCP/PrxQ subfamily.</text>
</comment>
<keyword evidence="7" id="KW-0676">Redox-active center</keyword>
<evidence type="ECO:0000256" key="1">
    <source>
        <dbReference type="ARBA" id="ARBA00011245"/>
    </source>
</evidence>
<evidence type="ECO:0000256" key="5">
    <source>
        <dbReference type="ARBA" id="ARBA00023002"/>
    </source>
</evidence>
<protein>
    <recommendedName>
        <fullName evidence="2">thioredoxin-dependent peroxiredoxin</fullName>
        <ecNumber evidence="2">1.11.1.24</ecNumber>
    </recommendedName>
    <alternativeName>
        <fullName evidence="8">Thioredoxin peroxidase</fullName>
    </alternativeName>
</protein>
<dbReference type="GO" id="GO:0034599">
    <property type="term" value="P:cellular response to oxidative stress"/>
    <property type="evidence" value="ECO:0007669"/>
    <property type="project" value="TreeGrafter"/>
</dbReference>
<dbReference type="GO" id="GO:0005737">
    <property type="term" value="C:cytoplasm"/>
    <property type="evidence" value="ECO:0007669"/>
    <property type="project" value="TreeGrafter"/>
</dbReference>
<dbReference type="Pfam" id="PF00578">
    <property type="entry name" value="AhpC-TSA"/>
    <property type="match status" value="1"/>
</dbReference>
<dbReference type="GO" id="GO:0008379">
    <property type="term" value="F:thioredoxin peroxidase activity"/>
    <property type="evidence" value="ECO:0007669"/>
    <property type="project" value="TreeGrafter"/>
</dbReference>
<evidence type="ECO:0000256" key="11">
    <source>
        <dbReference type="PIRSR" id="PIRSR000239-1"/>
    </source>
</evidence>
<sequence>MSATAHDLVGKPAPTFTLPNQDGVEYTLKPGEGKPIALFFYPKSGTYGCTREACAFRDSQETEVYKSTQCEVVGVSADGVSAQKKFVDEHKLTYNILSDKDRKVRELYKVPKGLMGLSDGRTTFIIDKKGIVRAVADGVMNYAGHVKFVEQWLKTFSTEE</sequence>
<keyword evidence="6" id="KW-1015">Disulfide bond</keyword>
<dbReference type="STRING" id="1353952.A0A165CKM2"/>
<dbReference type="Proteomes" id="UP000076842">
    <property type="component" value="Unassembled WGS sequence"/>
</dbReference>
<proteinExistence type="inferred from homology"/>